<dbReference type="HOGENOM" id="CLU_014801_4_2_4"/>
<dbReference type="Proteomes" id="UP000005156">
    <property type="component" value="Unassembled WGS sequence"/>
</dbReference>
<dbReference type="InterPro" id="IPR024083">
    <property type="entry name" value="Fumarase/histidase_N"/>
</dbReference>
<dbReference type="CDD" id="cd00332">
    <property type="entry name" value="PAL-HAL"/>
    <property type="match status" value="1"/>
</dbReference>
<keyword evidence="3" id="KW-1185">Reference proteome</keyword>
<dbReference type="GO" id="GO:0016841">
    <property type="term" value="F:ammonia-lyase activity"/>
    <property type="evidence" value="ECO:0007669"/>
    <property type="project" value="UniProtKB-ARBA"/>
</dbReference>
<dbReference type="eggNOG" id="COG2986">
    <property type="taxonomic scope" value="Bacteria"/>
</dbReference>
<evidence type="ECO:0000313" key="3">
    <source>
        <dbReference type="Proteomes" id="UP000005156"/>
    </source>
</evidence>
<dbReference type="Gene3D" id="1.10.275.10">
    <property type="entry name" value="Fumarase/aspartase (N-terminal domain)"/>
    <property type="match status" value="1"/>
</dbReference>
<dbReference type="SUPFAM" id="SSF48557">
    <property type="entry name" value="L-aspartase-like"/>
    <property type="match status" value="1"/>
</dbReference>
<dbReference type="PANTHER" id="PTHR10362">
    <property type="entry name" value="HISTIDINE AMMONIA-LYASE"/>
    <property type="match status" value="1"/>
</dbReference>
<accession>F3QJ16</accession>
<keyword evidence="2" id="KW-0456">Lyase</keyword>
<dbReference type="EMBL" id="AFBP01000020">
    <property type="protein sequence ID" value="EGG56003.1"/>
    <property type="molecule type" value="Genomic_DNA"/>
</dbReference>
<sequence>MRLSIIALLLMSAGIANAGVVTLNGSNLTQDEAWAIAEGKDTVAIAPEAMDRLKKAHELVLLAAKGGTPVYGLTVGVGLNKDKPLFKANGELSEEVIEASKAFNHNALRSHSAAIGPMMSKELTRLQMVIRLNTLLAGQTGAQPYVAELYKEFLNKGITPEIPSRGSVGEADITMSSHVGAVMMGEWRAKVDGKEMSGKEALQKAGLKPLVPEGKDALAILSTNAAAVAETMDAARHARTIIDATPRVFALSLEALNGNIAPVLPQVTKVHPFSGLEEEAAKIRDNLKGSYLWEKNKDRALQDPLSFRTTVYTMREAREALKDLDKEIKVQINSSDDNPATILNAGKDYADHSQVAMYFVEGNGLKGAIIPTSNFEPLPVAMAAQRLGIAMTHLSHNSVQRTIHLSDDHFTGLTRFLSDPENKGHAFGAIQKPFVAMHADSLAQSNPVSALGTPVAGDIEDTYTNLPLVAERLKRIADNTGYVYSLEMLHSTQGIDLRKKLKGDFKMSEATRKLYQDYRAKVPYVSRDRIYTDNIEDGKQMIMNGVASK</sequence>
<dbReference type="InterPro" id="IPR008948">
    <property type="entry name" value="L-Aspartase-like"/>
</dbReference>
<dbReference type="AlphaFoldDB" id="F3QJ16"/>
<reference evidence="2 3" key="1">
    <citation type="submission" date="2011-02" db="EMBL/GenBank/DDBJ databases">
        <authorList>
            <person name="Weinstock G."/>
            <person name="Sodergren E."/>
            <person name="Clifton S."/>
            <person name="Fulton L."/>
            <person name="Fulton B."/>
            <person name="Courtney L."/>
            <person name="Fronick C."/>
            <person name="Harrison M."/>
            <person name="Strong C."/>
            <person name="Farmer C."/>
            <person name="Delahaunty K."/>
            <person name="Markovic C."/>
            <person name="Hall O."/>
            <person name="Minx P."/>
            <person name="Tomlinson C."/>
            <person name="Mitreva M."/>
            <person name="Hou S."/>
            <person name="Chen J."/>
            <person name="Wollam A."/>
            <person name="Pepin K.H."/>
            <person name="Johnson M."/>
            <person name="Bhonagiri V."/>
            <person name="Zhang X."/>
            <person name="Suruliraj S."/>
            <person name="Warren W."/>
            <person name="Chinwalla A."/>
            <person name="Mardis E.R."/>
            <person name="Wilson R.K."/>
        </authorList>
    </citation>
    <scope>NUCLEOTIDE SEQUENCE [LARGE SCALE GENOMIC DNA]</scope>
    <source>
        <strain evidence="2 3">YIT 11859</strain>
    </source>
</reference>
<protein>
    <submittedName>
        <fullName evidence="2">Phenylalanine and histidine ammonia-lyase</fullName>
    </submittedName>
</protein>
<dbReference type="GeneID" id="43348389"/>
<evidence type="ECO:0000313" key="2">
    <source>
        <dbReference type="EMBL" id="EGG56003.1"/>
    </source>
</evidence>
<dbReference type="Gene3D" id="1.20.200.10">
    <property type="entry name" value="Fumarase/aspartase (Central domain)"/>
    <property type="match status" value="1"/>
</dbReference>
<proteinExistence type="predicted"/>
<dbReference type="OrthoDB" id="9806955at2"/>
<dbReference type="Pfam" id="PF00221">
    <property type="entry name" value="Lyase_aromatic"/>
    <property type="match status" value="1"/>
</dbReference>
<feature type="signal peptide" evidence="1">
    <location>
        <begin position="1"/>
        <end position="18"/>
    </location>
</feature>
<dbReference type="RefSeq" id="WP_008811019.1">
    <property type="nucleotide sequence ID" value="NZ_GL883693.1"/>
</dbReference>
<keyword evidence="1" id="KW-0732">Signal</keyword>
<name>F3QJ16_9BURK</name>
<organism evidence="2 3">
    <name type="scientific">Parasutterella excrementihominis YIT 11859</name>
    <dbReference type="NCBI Taxonomy" id="762966"/>
    <lineage>
        <taxon>Bacteria</taxon>
        <taxon>Pseudomonadati</taxon>
        <taxon>Pseudomonadota</taxon>
        <taxon>Betaproteobacteria</taxon>
        <taxon>Burkholderiales</taxon>
        <taxon>Sutterellaceae</taxon>
        <taxon>Parasutterella</taxon>
    </lineage>
</organism>
<gene>
    <name evidence="2" type="ORF">HMPREF9439_00916</name>
</gene>
<comment type="caution">
    <text evidence="2">The sequence shown here is derived from an EMBL/GenBank/DDBJ whole genome shotgun (WGS) entry which is preliminary data.</text>
</comment>
<dbReference type="InterPro" id="IPR001106">
    <property type="entry name" value="Aromatic_Lyase"/>
</dbReference>
<feature type="chain" id="PRO_5003300557" evidence="1">
    <location>
        <begin position="19"/>
        <end position="549"/>
    </location>
</feature>
<evidence type="ECO:0000256" key="1">
    <source>
        <dbReference type="SAM" id="SignalP"/>
    </source>
</evidence>